<name>A0AAD5RFQ0_9PEZI</name>
<dbReference type="EMBL" id="JAKWBI020000834">
    <property type="protein sequence ID" value="KAJ2892330.1"/>
    <property type="molecule type" value="Genomic_DNA"/>
</dbReference>
<dbReference type="CDD" id="cd05120">
    <property type="entry name" value="APH_ChoK_like"/>
    <property type="match status" value="1"/>
</dbReference>
<gene>
    <name evidence="2" type="ORF">MKZ38_010001</name>
</gene>
<keyword evidence="2" id="KW-0418">Kinase</keyword>
<organism evidence="2 3">
    <name type="scientific">Zalerion maritima</name>
    <dbReference type="NCBI Taxonomy" id="339359"/>
    <lineage>
        <taxon>Eukaryota</taxon>
        <taxon>Fungi</taxon>
        <taxon>Dikarya</taxon>
        <taxon>Ascomycota</taxon>
        <taxon>Pezizomycotina</taxon>
        <taxon>Sordariomycetes</taxon>
        <taxon>Lulworthiomycetidae</taxon>
        <taxon>Lulworthiales</taxon>
        <taxon>Lulworthiaceae</taxon>
        <taxon>Zalerion</taxon>
    </lineage>
</organism>
<dbReference type="PANTHER" id="PTHR21310:SF55">
    <property type="entry name" value="AMINOGLYCOSIDE PHOSPHOTRANSFERASE DOMAIN-CONTAINING PROTEIN"/>
    <property type="match status" value="1"/>
</dbReference>
<dbReference type="Gene3D" id="3.90.1200.10">
    <property type="match status" value="1"/>
</dbReference>
<dbReference type="GO" id="GO:0016301">
    <property type="term" value="F:kinase activity"/>
    <property type="evidence" value="ECO:0007669"/>
    <property type="project" value="UniProtKB-KW"/>
</dbReference>
<dbReference type="InterPro" id="IPR011009">
    <property type="entry name" value="Kinase-like_dom_sf"/>
</dbReference>
<proteinExistence type="predicted"/>
<protein>
    <submittedName>
        <fullName evidence="2">Kinase-like domain-containing protein</fullName>
    </submittedName>
</protein>
<evidence type="ECO:0000313" key="3">
    <source>
        <dbReference type="Proteomes" id="UP001201980"/>
    </source>
</evidence>
<dbReference type="InterPro" id="IPR051678">
    <property type="entry name" value="AGP_Transferase"/>
</dbReference>
<evidence type="ECO:0000313" key="2">
    <source>
        <dbReference type="EMBL" id="KAJ2892330.1"/>
    </source>
</evidence>
<dbReference type="PANTHER" id="PTHR21310">
    <property type="entry name" value="AMINOGLYCOSIDE PHOSPHOTRANSFERASE-RELATED-RELATED"/>
    <property type="match status" value="1"/>
</dbReference>
<dbReference type="Pfam" id="PF01636">
    <property type="entry name" value="APH"/>
    <property type="match status" value="1"/>
</dbReference>
<comment type="caution">
    <text evidence="2">The sequence shown here is derived from an EMBL/GenBank/DDBJ whole genome shotgun (WGS) entry which is preliminary data.</text>
</comment>
<evidence type="ECO:0000259" key="1">
    <source>
        <dbReference type="Pfam" id="PF01636"/>
    </source>
</evidence>
<dbReference type="SUPFAM" id="SSF56112">
    <property type="entry name" value="Protein kinase-like (PK-like)"/>
    <property type="match status" value="1"/>
</dbReference>
<keyword evidence="3" id="KW-1185">Reference proteome</keyword>
<keyword evidence="2" id="KW-0808">Transferase</keyword>
<dbReference type="AlphaFoldDB" id="A0AAD5RFQ0"/>
<feature type="domain" description="Aminoglycoside phosphotransferase" evidence="1">
    <location>
        <begin position="70"/>
        <end position="270"/>
    </location>
</feature>
<dbReference type="InterPro" id="IPR002575">
    <property type="entry name" value="Aminoglycoside_PTrfase"/>
</dbReference>
<reference evidence="2" key="1">
    <citation type="submission" date="2022-07" db="EMBL/GenBank/DDBJ databases">
        <title>Draft genome sequence of Zalerion maritima ATCC 34329, a (micro)plastics degrading marine fungus.</title>
        <authorList>
            <person name="Paco A."/>
            <person name="Goncalves M.F.M."/>
            <person name="Rocha-Santos T.A.P."/>
            <person name="Alves A."/>
        </authorList>
    </citation>
    <scope>NUCLEOTIDE SEQUENCE</scope>
    <source>
        <strain evidence="2">ATCC 34329</strain>
    </source>
</reference>
<accession>A0AAD5RFQ0</accession>
<sequence>MCPNPTMKSTTGLTAIRDPEEPRPVKHGFWVRVLTLLIFKSATHKFLGRLWKSPQCRGVIFFSRFCIKASPSTTLAEASAMRFVSRHTFIPVPKVYCAFRYKDRTYIVMERIDGQMVGRGWKLRSEKSRTRILNQLRTIAQELRDIHPPERGGIGVTNVDGGPICDCRLSQQSFWGPFKSIDDFHKELRAGADTEALENLPSDLQELMSFHKRPWPSSVFTHGDLSSLNILARGDKVVGLVDWETAGWFPPYWEYVCAWNVNPQNEFWREEVDKFLPPMPHDLEMERVRRKYFGDF</sequence>
<dbReference type="Proteomes" id="UP001201980">
    <property type="component" value="Unassembled WGS sequence"/>
</dbReference>